<dbReference type="PROSITE" id="PS51286">
    <property type="entry name" value="RAP"/>
    <property type="match status" value="1"/>
</dbReference>
<sequence length="262" mass="28537">AAARSQRSRVSGLQREVAAALRGMGLRPRMEVAMGVFCLDLRLDLPEGWQWEKEPVQQQQQQQQQEEEEHRRPRRRHSFHQTYGNGSRRLEPEEEEVAVAVDGGGGGASSSRTPLRQRRGLPPKGTVRIAVEVDGPSHFCSNVPNHALGSTVARDRCLLDLSLQLVVVPHFEWDRLQSADAKRAYLARRLVAAAAPQEDGPTGRPKADGRHSHTNVGTDTGCGGAAGRHSASRALFPAMTITTQVARRCIAAAPPPTISTSS</sequence>
<feature type="region of interest" description="Disordered" evidence="1">
    <location>
        <begin position="53"/>
        <end position="121"/>
    </location>
</feature>
<dbReference type="EMBL" id="BNCQ01000010">
    <property type="protein sequence ID" value="GIM01929.1"/>
    <property type="molecule type" value="Genomic_DNA"/>
</dbReference>
<reference evidence="3" key="1">
    <citation type="journal article" date="2021" name="Proc. Natl. Acad. Sci. U.S.A.">
        <title>Three genomes in the algal genus Volvox reveal the fate of a haploid sex-determining region after a transition to homothallism.</title>
        <authorList>
            <person name="Yamamoto K."/>
            <person name="Hamaji T."/>
            <person name="Kawai-Toyooka H."/>
            <person name="Matsuzaki R."/>
            <person name="Takahashi F."/>
            <person name="Nishimura Y."/>
            <person name="Kawachi M."/>
            <person name="Noguchi H."/>
            <person name="Minakuchi Y."/>
            <person name="Umen J.G."/>
            <person name="Toyoda A."/>
            <person name="Nozaki H."/>
        </authorList>
    </citation>
    <scope>NUCLEOTIDE SEQUENCE</scope>
    <source>
        <strain evidence="3">NIES-3785</strain>
    </source>
</reference>
<feature type="non-terminal residue" evidence="3">
    <location>
        <position position="1"/>
    </location>
</feature>
<comment type="caution">
    <text evidence="3">The sequence shown here is derived from an EMBL/GenBank/DDBJ whole genome shotgun (WGS) entry which is preliminary data.</text>
</comment>
<evidence type="ECO:0000259" key="2">
    <source>
        <dbReference type="PROSITE" id="PS51286"/>
    </source>
</evidence>
<dbReference type="Proteomes" id="UP000722791">
    <property type="component" value="Unassembled WGS sequence"/>
</dbReference>
<proteinExistence type="predicted"/>
<dbReference type="SMART" id="SM00952">
    <property type="entry name" value="RAP"/>
    <property type="match status" value="1"/>
</dbReference>
<protein>
    <recommendedName>
        <fullName evidence="2">RAP domain-containing protein</fullName>
    </recommendedName>
</protein>
<accession>A0A8J4LLF0</accession>
<evidence type="ECO:0000313" key="4">
    <source>
        <dbReference type="Proteomes" id="UP000722791"/>
    </source>
</evidence>
<feature type="domain" description="RAP" evidence="2">
    <location>
        <begin position="129"/>
        <end position="188"/>
    </location>
</feature>
<evidence type="ECO:0000313" key="3">
    <source>
        <dbReference type="EMBL" id="GIM01929.1"/>
    </source>
</evidence>
<evidence type="ECO:0000256" key="1">
    <source>
        <dbReference type="SAM" id="MobiDB-lite"/>
    </source>
</evidence>
<organism evidence="3 4">
    <name type="scientific">Volvox reticuliferus</name>
    <dbReference type="NCBI Taxonomy" id="1737510"/>
    <lineage>
        <taxon>Eukaryota</taxon>
        <taxon>Viridiplantae</taxon>
        <taxon>Chlorophyta</taxon>
        <taxon>core chlorophytes</taxon>
        <taxon>Chlorophyceae</taxon>
        <taxon>CS clade</taxon>
        <taxon>Chlamydomonadales</taxon>
        <taxon>Volvocaceae</taxon>
        <taxon>Volvox</taxon>
    </lineage>
</organism>
<dbReference type="Pfam" id="PF08373">
    <property type="entry name" value="RAP"/>
    <property type="match status" value="1"/>
</dbReference>
<dbReference type="AlphaFoldDB" id="A0A8J4LLF0"/>
<gene>
    <name evidence="3" type="ORF">Vretimale_6642</name>
</gene>
<dbReference type="InterPro" id="IPR013584">
    <property type="entry name" value="RAP"/>
</dbReference>
<name>A0A8J4LLF0_9CHLO</name>
<feature type="region of interest" description="Disordered" evidence="1">
    <location>
        <begin position="195"/>
        <end position="227"/>
    </location>
</feature>